<dbReference type="EMBL" id="MH025888">
    <property type="protein sequence ID" value="AVP43122.1"/>
    <property type="molecule type" value="Genomic_DNA"/>
</dbReference>
<protein>
    <submittedName>
        <fullName evidence="3">Tail assembly chaperone</fullName>
    </submittedName>
</protein>
<gene>
    <name evidence="3" type="primary">23</name>
    <name evidence="3" type="ORF">PBI_BIGMAMA_23</name>
</gene>
<feature type="coiled-coil region" evidence="1">
    <location>
        <begin position="5"/>
        <end position="49"/>
    </location>
</feature>
<evidence type="ECO:0000256" key="1">
    <source>
        <dbReference type="SAM" id="Coils"/>
    </source>
</evidence>
<dbReference type="Pfam" id="PF24117">
    <property type="entry name" value="DUF7391"/>
    <property type="match status" value="1"/>
</dbReference>
<name>A0A2P1N567_9CAUD</name>
<dbReference type="Proteomes" id="UP000241872">
    <property type="component" value="Segment"/>
</dbReference>
<sequence>MPEISEQELEELRRIREEALAQERARKSAEIEEQAKKAALSALAEAEENKFAVKGWGKDVVRKTFDIQCPSGQWCHAKTLTIEDAMSLGLLDSLDLFTSTLMAPIMANDEDKERAEEERNAGLLNSLKDSGKRASFFGTVNRVTAHCVLKPRVVLEDDGNLPEGTVFADDIPFADKMHIFRSVFGGMGNATMNTFREGPEGSVAAVPDGAPVQDASE</sequence>
<dbReference type="InterPro" id="IPR055815">
    <property type="entry name" value="DUF7391"/>
</dbReference>
<proteinExistence type="predicted"/>
<accession>A0A2P1N567</accession>
<reference evidence="4" key="1">
    <citation type="submission" date="2018-03" db="EMBL/GenBank/DDBJ databases">
        <authorList>
            <person name="Robinson P."/>
            <person name="Figel D."/>
            <person name="Zack K.M."/>
            <person name="Garlena R.A."/>
            <person name="Russell D.A."/>
            <person name="Pope W.H."/>
            <person name="Jacobs-Sera D."/>
            <person name="Hatfull G.F."/>
        </authorList>
    </citation>
    <scope>NUCLEOTIDE SEQUENCE [LARGE SCALE GENOMIC DNA]</scope>
</reference>
<evidence type="ECO:0000313" key="3">
    <source>
        <dbReference type="EMBL" id="AVP43122.1"/>
    </source>
</evidence>
<keyword evidence="1" id="KW-0175">Coiled coil</keyword>
<feature type="region of interest" description="Disordered" evidence="2">
    <location>
        <begin position="198"/>
        <end position="217"/>
    </location>
</feature>
<evidence type="ECO:0000256" key="2">
    <source>
        <dbReference type="SAM" id="MobiDB-lite"/>
    </source>
</evidence>
<evidence type="ECO:0000313" key="4">
    <source>
        <dbReference type="Proteomes" id="UP000241872"/>
    </source>
</evidence>
<organism evidence="3 4">
    <name type="scientific">Mycobacterium phage BigMama</name>
    <dbReference type="NCBI Taxonomy" id="2126786"/>
    <lineage>
        <taxon>Viruses</taxon>
        <taxon>Duplodnaviria</taxon>
        <taxon>Heunggongvirae</taxon>
        <taxon>Uroviricota</taxon>
        <taxon>Caudoviricetes</taxon>
        <taxon>Dclasvirinae</taxon>
        <taxon>Plotvirus</taxon>
        <taxon>Plotvirus plot</taxon>
    </lineage>
</organism>